<dbReference type="AlphaFoldDB" id="X0WHR5"/>
<dbReference type="GO" id="GO:0051536">
    <property type="term" value="F:iron-sulfur cluster binding"/>
    <property type="evidence" value="ECO:0007669"/>
    <property type="project" value="InterPro"/>
</dbReference>
<feature type="non-terminal residue" evidence="2">
    <location>
        <position position="1"/>
    </location>
</feature>
<proteinExistence type="predicted"/>
<evidence type="ECO:0000259" key="1">
    <source>
        <dbReference type="Pfam" id="PF01314"/>
    </source>
</evidence>
<gene>
    <name evidence="2" type="ORF">S01H1_71853</name>
</gene>
<protein>
    <recommendedName>
        <fullName evidence="1">Aldehyde ferredoxin oxidoreductase C-terminal domain-containing protein</fullName>
    </recommendedName>
</protein>
<sequence length="82" mass="9271">SNYTVPIQADLHNPECLVPGKDGEPVSRKGAVVDREKFERMKDQYYQLRGWDIGTGLQTKAKLKELGLEDIARDLEQRGLSV</sequence>
<dbReference type="GO" id="GO:0016625">
    <property type="term" value="F:oxidoreductase activity, acting on the aldehyde or oxo group of donors, iron-sulfur protein as acceptor"/>
    <property type="evidence" value="ECO:0007669"/>
    <property type="project" value="InterPro"/>
</dbReference>
<dbReference type="Pfam" id="PF01314">
    <property type="entry name" value="AFOR_C"/>
    <property type="match status" value="1"/>
</dbReference>
<dbReference type="EMBL" id="BARS01047877">
    <property type="protein sequence ID" value="GAG30474.1"/>
    <property type="molecule type" value="Genomic_DNA"/>
</dbReference>
<evidence type="ECO:0000313" key="2">
    <source>
        <dbReference type="EMBL" id="GAG30474.1"/>
    </source>
</evidence>
<reference evidence="2" key="1">
    <citation type="journal article" date="2014" name="Front. Microbiol.">
        <title>High frequency of phylogenetically diverse reductive dehalogenase-homologous genes in deep subseafloor sedimentary metagenomes.</title>
        <authorList>
            <person name="Kawai M."/>
            <person name="Futagami T."/>
            <person name="Toyoda A."/>
            <person name="Takaki Y."/>
            <person name="Nishi S."/>
            <person name="Hori S."/>
            <person name="Arai W."/>
            <person name="Tsubouchi T."/>
            <person name="Morono Y."/>
            <person name="Uchiyama I."/>
            <person name="Ito T."/>
            <person name="Fujiyama A."/>
            <person name="Inagaki F."/>
            <person name="Takami H."/>
        </authorList>
    </citation>
    <scope>NUCLEOTIDE SEQUENCE</scope>
    <source>
        <strain evidence="2">Expedition CK06-06</strain>
    </source>
</reference>
<dbReference type="InterPro" id="IPR013985">
    <property type="entry name" value="Ald_Fedxn_OxRdtase_dom3"/>
</dbReference>
<dbReference type="InterPro" id="IPR036021">
    <property type="entry name" value="Tungsten_al_ferr_oxy-like_C"/>
</dbReference>
<name>X0WHR5_9ZZZZ</name>
<dbReference type="GO" id="GO:0009055">
    <property type="term" value="F:electron transfer activity"/>
    <property type="evidence" value="ECO:0007669"/>
    <property type="project" value="InterPro"/>
</dbReference>
<dbReference type="SUPFAM" id="SSF48310">
    <property type="entry name" value="Aldehyde ferredoxin oxidoreductase, C-terminal domains"/>
    <property type="match status" value="1"/>
</dbReference>
<accession>X0WHR5</accession>
<dbReference type="InterPro" id="IPR001203">
    <property type="entry name" value="OxRdtase_Ald_Fedxn_C"/>
</dbReference>
<comment type="caution">
    <text evidence="2">The sequence shown here is derived from an EMBL/GenBank/DDBJ whole genome shotgun (WGS) entry which is preliminary data.</text>
</comment>
<feature type="domain" description="Aldehyde ferredoxin oxidoreductase C-terminal" evidence="1">
    <location>
        <begin position="27"/>
        <end position="68"/>
    </location>
</feature>
<organism evidence="2">
    <name type="scientific">marine sediment metagenome</name>
    <dbReference type="NCBI Taxonomy" id="412755"/>
    <lineage>
        <taxon>unclassified sequences</taxon>
        <taxon>metagenomes</taxon>
        <taxon>ecological metagenomes</taxon>
    </lineage>
</organism>
<dbReference type="Gene3D" id="1.10.599.10">
    <property type="entry name" value="Aldehyde Ferredoxin Oxidoreductase Protein, subunit A, domain 3"/>
    <property type="match status" value="1"/>
</dbReference>